<evidence type="ECO:0000313" key="6">
    <source>
        <dbReference type="Proteomes" id="UP000184432"/>
    </source>
</evidence>
<accession>A0A1M6J386</accession>
<dbReference type="Pfam" id="PF20220">
    <property type="entry name" value="ABC_toxin_N"/>
    <property type="match status" value="1"/>
</dbReference>
<feature type="domain" description="Tc toxin complex TcA C-terminal TcB-binding" evidence="2">
    <location>
        <begin position="2640"/>
        <end position="2927"/>
    </location>
</feature>
<evidence type="ECO:0000313" key="5">
    <source>
        <dbReference type="EMBL" id="SHJ41190.1"/>
    </source>
</evidence>
<gene>
    <name evidence="5" type="ORF">SAMN04488508_108222</name>
</gene>
<evidence type="ECO:0000259" key="4">
    <source>
        <dbReference type="Pfam" id="PF20220"/>
    </source>
</evidence>
<proteinExistence type="predicted"/>
<keyword evidence="6" id="KW-1185">Reference proteome</keyword>
<dbReference type="STRING" id="570521.SAMN04488508_108222"/>
<dbReference type="EMBL" id="FQYP01000008">
    <property type="protein sequence ID" value="SHJ41190.1"/>
    <property type="molecule type" value="Genomic_DNA"/>
</dbReference>
<sequence length="3090" mass="353743">MKTTSNNKTVTRLNFFTADLGKTKAIHQKFASIYKEHKGDWDKISIRLETEPEFTPEVCKKLHFTHEVSQWCEDKEKLVEQFQKDNKINSMRDVALNFNKEALVKVVTNTKIVVEEKTPEIVANELHIRLFQVQPTATVRRMLGDPKESPIADKTRSDRLATFLSNQPDSFNLKTTSVYEAFKQEDAFKNIDSESTEEVVQEIKTLQRVVALSPVPEVLPVLIKSNMTSALRISDMPEAQFVKSFSKDFGEDGELVAKQLHTNAVNARIRNEHALMALKEIGEGTGVDFIDRSLQKTSADDIKSVGAMAATSHRTEGAVHRVLQEHHLSWDALFGDADFCECGECNSVYSAAAYFVELLQYLRNNNLDPHATGPTTIQPQDNHDISNTPLEKLFKRRPDLGCLQLTCKNTNTILPYIDLVNEVMENYIVHHHTKPFNVTDQTSGELLAQPQNTEYEAYCILHKAVYPFTLPYHQPIDVARVYLNHLDTSRTELIDTFRSVRKEKTEPIPDDGEPSTDAAITFTEEEKKELDKLHTNYIDRAVDAECLQLTQEEYVILTKEAFVTKEYWDKQCKKEHSDQEYLEKIGIKPVHEYYGYDTEVTMLDDSETSKTGLTFVKDQFLRRTGVSYIELVALLKTQCLNPNIPSGEALQIMHSIAFSYRFLQTLVDYSASNPKDKYKALIEGLNKAQPLVPIYEELLNPDPCSPKADPCADNKDFEKWVHCYFERIGKIIVLENGVSCIDGEFTYYFSSDIGSLTLGIVRNCQIIVTDPTTGEESIVATIDKQTGLITIINEDPSVDYSTWTLFSFESSDGEKGKIIEVGDDLYLVSERRNLPFSVGKVDNCNLDTVRLIHLDGSPVTVEEYDHIHRFIRLWKKLGWTIDEVDKALVGLGDHQDACMDDLLPGDTDCTSECDDLFEDTEDCGQSESNGDCFKAKGIQKIQCEITPEFLHQLVAVKKLLDVTGLELIKLLTFWTNISTAGEQSLYKRLFLKHNLKGIDKVFVEDKNGNYLTKQVKITDHLPVVMAAFNSSSDDIKAIMEAEGLEDVLNISNLTVIYRYRLLSKAIGLKPQAFIRILPVFGDPFINAHTSLNFTGNWTKMEDSGFNYRQLNYVIKDDDDPQRPLAPSSQDILLLAKTLYDGLNAIDETHKDIKEEDELTIEMIRAKAVLLYPQELVEKIIGIIEGMNLFITNAPKNLIIDIAEGKTLKNKLRYNPEKGTIQITGILSQTEKTDYNSLANDPKWNEALQRIEKQQSKLFKEVLFHVIEAEKQKSPERKIEVEAAEVILKSADILVPFEEINEGEEDPNTAPKKSRAFMNVFLPYLRDQLTHRFVVETLSQSIGLEEEETDTLISEILTTGSPKKSISTIFEAIKESAKPVQTDWSGYLIPSAKNEYTFIVKDTDTAPAITLDGNMLSFTQQEDPTNEWWSDPIKLKSGELYALHVFGEELNTVFWKTPTSSIENIPPSLLLPDFTTTMTEQAYIVLYKASILVSGFEITNFELKHFNEFTSDFGDIDFNAITFDHWLRLEAYTRLRNSLPKTATDLIEFFKWAHTPDDISKLSENIATLTLWEKEKIDILIEENHFNLNKPEVFLNEINLLKLQKAIEVANKIAVDINLLFEWAKPTSNFKKTRKIADSIQHAIRAKYKQEDWEQVVKPLNDQIRNHQEDALIAYLLQQPDLIQWGVTDANGLFEYFLIDVQMDACMETSRIKQALSSVQLFVQRCFLGLEEVHNGITPDILDRERWDWMQRYRVWEANRKVFLYPENWIESNLRDDKTSFFKELESELLQNDITKENIEYVLKSYLYKVDEVANMEIVGLYIEGTKDNSDIWTEGSKLHVFARTRNAPYSYYYRYLRLDQMNWYSWEKMEVDIPSYDVVNSNNEIGSNGCYLIPIAWQDRLLVFFPQFMKKVKPADDGSQTITGMANTSVANNKPKEYWEIKMGMSEYRNGKWTSKQLSKDTINFVDGNTLADIERFEFIPSIHPSNKELNIRISYKNNVIIGKNSFKLSGTNLTVFSNPSTNNNSIEVVHFHHNNLGTIKSLQPQGVIKDEIDKYEFKDQNATTYNGGHNFYFEHNHDLLSKLNSGNLTSFFSYNLSISNSDDAFGAYDHDNNLATNNVYHELKRPYSIYHWELFFHTPVMLANTLSESQQFEDAMKWYHYVFNPTANGTDDKRFWQFKPFKEIDTKQILDAIFKNLEPNASNQDITAWRNDPFKPHLIARSRPVAYMKWVVMKYIDNLIAWGDYLFRQDTIESINQATQLYVLAFHILGKRPQMIPKRGKIKPQTYNSLLHKWDAFSNAMVELEMAVPFSNQTSLPVGVESGVVGFANIFGFSSSLYFCIPNNPKLMGYWDTVEDRLFKIRHCLNIEGVFRKLPLFEPPIDPALLVKAAAQGISIASVLNDLNTPMPNYRFYYLLQKSIELCNELKSLGGAMLSALEKKDGESLAYTRATHEGIMNSLIMEVRKKQLEEAESTIQNLMENRKLPEQRMKFYLKLIGETEDKVPNFETDFNPLENQIKMPESYSNVYVNEYEKEDMQKAKDAHDLQDTIGKIESLGSALSYIPNIEANVKPFGIGTTITFGGSQLGPATAAIARWMQTDAAEHSYASSKAAKKSGFLRAHQDRVLQANIAGLELKQIDKQILAQQIRVSIANQEISNQQKLIDNAKEVENFLRDKYTNEELYTWMKGNLKTVYHQVYSLAYELAKKAEKIYRFERGLGNSNFIQSGYWDSSRDGLLAGEQLYVGLKQLEAAYHEKKTHDYEITKHVSLRQINPLSLIQLKETGACEFNLPEILFDMDYPGHYKRRIKSVSISIPCIVGPYTGLNASLRLLEHKFRNSSIAKSKNDYKEKIEENDDRFMTFNIPVKAIAASSAQNESGMFELNFKDERYLPFEGAGAISKWRLQLPDFRQFDYDTISDAIIHIRYTANEGGTRMKKAAIDTVVDFNKNNEELGQQEGLFSIIDLKHDLSNEWYKTMQVEEGDTERILPIKNIIDFLPYYVRLDQEGKPRQTKDIKLTDIILTTDSDLQASEIVIGQGGDEISFTDGISIGETKTFAIRDEEIKAEGMSITIKNVDKEIKKALMVVRFILK</sequence>
<dbReference type="Pfam" id="PF18276">
    <property type="entry name" value="TcA_TcB_BD"/>
    <property type="match status" value="1"/>
</dbReference>
<dbReference type="Pfam" id="PF18413">
    <property type="entry name" value="Neuraminidase"/>
    <property type="match status" value="1"/>
</dbReference>
<evidence type="ECO:0000259" key="2">
    <source>
        <dbReference type="Pfam" id="PF18276"/>
    </source>
</evidence>
<feature type="domain" description="Neuraminidase-like" evidence="3">
    <location>
        <begin position="1816"/>
        <end position="1972"/>
    </location>
</feature>
<keyword evidence="1" id="KW-0175">Coiled coil</keyword>
<feature type="coiled-coil region" evidence="1">
    <location>
        <begin position="2462"/>
        <end position="2489"/>
    </location>
</feature>
<dbReference type="InterPro" id="IPR041079">
    <property type="entry name" value="Neuraminidase-like"/>
</dbReference>
<dbReference type="SUPFAM" id="SSF56988">
    <property type="entry name" value="Anthrax protective antigen"/>
    <property type="match status" value="1"/>
</dbReference>
<name>A0A1M6J386_9FLAO</name>
<dbReference type="InterPro" id="IPR040840">
    <property type="entry name" value="TcA_TcB_BD"/>
</dbReference>
<reference evidence="6" key="1">
    <citation type="submission" date="2016-11" db="EMBL/GenBank/DDBJ databases">
        <authorList>
            <person name="Varghese N."/>
            <person name="Submissions S."/>
        </authorList>
    </citation>
    <scope>NUCLEOTIDE SEQUENCE [LARGE SCALE GENOMIC DNA]</scope>
    <source>
        <strain evidence="6">DSM 22623</strain>
    </source>
</reference>
<feature type="domain" description="ABC toxin N-terminal" evidence="4">
    <location>
        <begin position="1661"/>
        <end position="1785"/>
    </location>
</feature>
<protein>
    <submittedName>
        <fullName evidence="5">Virulence plasmid A protein</fullName>
    </submittedName>
</protein>
<evidence type="ECO:0000256" key="1">
    <source>
        <dbReference type="SAM" id="Coils"/>
    </source>
</evidence>
<dbReference type="RefSeq" id="WP_073319376.1">
    <property type="nucleotide sequence ID" value="NZ_FQYP01000008.1"/>
</dbReference>
<organism evidence="5 6">
    <name type="scientific">Aquimarina spongiae</name>
    <dbReference type="NCBI Taxonomy" id="570521"/>
    <lineage>
        <taxon>Bacteria</taxon>
        <taxon>Pseudomonadati</taxon>
        <taxon>Bacteroidota</taxon>
        <taxon>Flavobacteriia</taxon>
        <taxon>Flavobacteriales</taxon>
        <taxon>Flavobacteriaceae</taxon>
        <taxon>Aquimarina</taxon>
    </lineage>
</organism>
<dbReference type="OrthoDB" id="9781691at2"/>
<dbReference type="InterPro" id="IPR046839">
    <property type="entry name" value="ABC_toxin_N"/>
</dbReference>
<dbReference type="Proteomes" id="UP000184432">
    <property type="component" value="Unassembled WGS sequence"/>
</dbReference>
<evidence type="ECO:0000259" key="3">
    <source>
        <dbReference type="Pfam" id="PF18413"/>
    </source>
</evidence>